<name>A0ACB8FRJ7_9SAUR</name>
<gene>
    <name evidence="1" type="primary">CSMD2_5</name>
    <name evidence="1" type="ORF">K3G42_025826</name>
</gene>
<sequence length="638" mass="69614">MFLQTLLRSGASHKLSTRPVLKEEVQFFHGEKWDFEVILVNMEVFISCGNPGTPSNARVVSYDGLEFSKSIVYKCRDGYYSTGVLSRHCTVNGTWTGTAPECTVINCGDPGVPANGIRLGSDFTYNKTVVFQCMPGYTMESDRAAALTCTKDRTWNNTKPVCKAIICKPPQAVPNGKVVGSDFTWGSSISYACLEGYQLSLPAVLTCEGNGSWTGEIPQCFPVFCGDPGIPAQGRREERGFTYRSSVSYSCILPLVLVGSPRRFCQSDGTWSGTHPSCIDATLTTCVDPGVPLFGTQNNSQGYQVGSVVFFRCHKGYLLQGSTTRTCLPNLTWSGVQPDCIPHNCKEPEMPSHANVGALDVPSLGYTLIYSCQSGFYLTGGSEHRTCKADGSWTGKPPVCLADIRPSGRPAGTARDLPLPKMSVPADVFAKNTFWKGSYEYMGKKQPAVLSVTSFDPVTSKVNATLIDHSDVKLQVSGIYKKDEMHLLLQAYQITGPPEVLMNDKWALDGRVTPELSSGTFVYQGFVHGKGFGQFGLQRIASRNDHDPESMGHPFASNSSSVAAAILVPFIALIIAGFVLYLYKHRRRPKVPFNGYAGHENTNVRGTFENPMYDRNLQPTDIMANEAEFTVSTVCTAV</sequence>
<protein>
    <submittedName>
        <fullName evidence="1">CUB and sushi domain-containing protein 2</fullName>
    </submittedName>
</protein>
<evidence type="ECO:0000313" key="1">
    <source>
        <dbReference type="EMBL" id="KAH8007791.1"/>
    </source>
</evidence>
<accession>A0ACB8FRJ7</accession>
<dbReference type="EMBL" id="CM037619">
    <property type="protein sequence ID" value="KAH8007791.1"/>
    <property type="molecule type" value="Genomic_DNA"/>
</dbReference>
<reference evidence="1" key="1">
    <citation type="submission" date="2021-08" db="EMBL/GenBank/DDBJ databases">
        <title>The first chromosome-level gecko genome reveals the dynamic sex chromosomes of Neotropical dwarf geckos (Sphaerodactylidae: Sphaerodactylus).</title>
        <authorList>
            <person name="Pinto B.J."/>
            <person name="Keating S.E."/>
            <person name="Gamble T."/>
        </authorList>
    </citation>
    <scope>NUCLEOTIDE SEQUENCE</scope>
    <source>
        <strain evidence="1">TG3544</strain>
    </source>
</reference>
<dbReference type="Proteomes" id="UP000827872">
    <property type="component" value="Linkage Group LG06"/>
</dbReference>
<comment type="caution">
    <text evidence="1">The sequence shown here is derived from an EMBL/GenBank/DDBJ whole genome shotgun (WGS) entry which is preliminary data.</text>
</comment>
<keyword evidence="2" id="KW-1185">Reference proteome</keyword>
<evidence type="ECO:0000313" key="2">
    <source>
        <dbReference type="Proteomes" id="UP000827872"/>
    </source>
</evidence>
<organism evidence="1 2">
    <name type="scientific">Sphaerodactylus townsendi</name>
    <dbReference type="NCBI Taxonomy" id="933632"/>
    <lineage>
        <taxon>Eukaryota</taxon>
        <taxon>Metazoa</taxon>
        <taxon>Chordata</taxon>
        <taxon>Craniata</taxon>
        <taxon>Vertebrata</taxon>
        <taxon>Euteleostomi</taxon>
        <taxon>Lepidosauria</taxon>
        <taxon>Squamata</taxon>
        <taxon>Bifurcata</taxon>
        <taxon>Gekkota</taxon>
        <taxon>Sphaerodactylidae</taxon>
        <taxon>Sphaerodactylus</taxon>
    </lineage>
</organism>
<proteinExistence type="predicted"/>